<dbReference type="EMBL" id="VFPQ01000001">
    <property type="protein sequence ID" value="TQM74087.1"/>
    <property type="molecule type" value="Genomic_DNA"/>
</dbReference>
<feature type="region of interest" description="Disordered" evidence="2">
    <location>
        <begin position="1"/>
        <end position="59"/>
    </location>
</feature>
<reference evidence="4 5" key="1">
    <citation type="submission" date="2019-06" db="EMBL/GenBank/DDBJ databases">
        <title>Sequencing the genomes of 1000 actinobacteria strains.</title>
        <authorList>
            <person name="Klenk H.-P."/>
        </authorList>
    </citation>
    <scope>NUCLEOTIDE SEQUENCE [LARGE SCALE GENOMIC DNA]</scope>
    <source>
        <strain evidence="4 5">DSM 43186</strain>
    </source>
</reference>
<feature type="domain" description="NB-ARC" evidence="3">
    <location>
        <begin position="90"/>
        <end position="235"/>
    </location>
</feature>
<dbReference type="Pfam" id="PF13424">
    <property type="entry name" value="TPR_12"/>
    <property type="match status" value="2"/>
</dbReference>
<dbReference type="InterPro" id="IPR002182">
    <property type="entry name" value="NB-ARC"/>
</dbReference>
<organism evidence="4 5">
    <name type="scientific">Thermopolyspora flexuosa</name>
    <dbReference type="NCBI Taxonomy" id="103836"/>
    <lineage>
        <taxon>Bacteria</taxon>
        <taxon>Bacillati</taxon>
        <taxon>Actinomycetota</taxon>
        <taxon>Actinomycetes</taxon>
        <taxon>Streptosporangiales</taxon>
        <taxon>Streptosporangiaceae</taxon>
        <taxon>Thermopolyspora</taxon>
    </lineage>
</organism>
<accession>A0A543IU55</accession>
<dbReference type="PANTHER" id="PTHR47691:SF3">
    <property type="entry name" value="HTH-TYPE TRANSCRIPTIONAL REGULATOR RV0890C-RELATED"/>
    <property type="match status" value="1"/>
</dbReference>
<dbReference type="InterPro" id="IPR027417">
    <property type="entry name" value="P-loop_NTPase"/>
</dbReference>
<dbReference type="Gene3D" id="3.40.50.300">
    <property type="entry name" value="P-loop containing nucleotide triphosphate hydrolases"/>
    <property type="match status" value="1"/>
</dbReference>
<keyword evidence="1" id="KW-0802">TPR repeat</keyword>
<dbReference type="PANTHER" id="PTHR47691">
    <property type="entry name" value="REGULATOR-RELATED"/>
    <property type="match status" value="1"/>
</dbReference>
<comment type="caution">
    <text evidence="4">The sequence shown here is derived from an EMBL/GenBank/DDBJ whole genome shotgun (WGS) entry which is preliminary data.</text>
</comment>
<dbReference type="SUPFAM" id="SSF48452">
    <property type="entry name" value="TPR-like"/>
    <property type="match status" value="2"/>
</dbReference>
<sequence length="805" mass="88036">MRTDERSQEEPDRSLSPMTRSEMSGSASNVVQAGTIDGGIHFHHAGPAVPPTPRQLPGGVRGFVDRLSESRRLDAVLFSNTATDPPSVSLAVIAGTAGVGKTTFALHWAHQVKDCFPDGQLYVNLRGYDPGEPVSPQQALGRFLVALGVSPQAIPTDVDAAAALYRSLLAGRRMLIVLDNAATAAQVRPLLPGAPGCLVLVTSRSRLSSLVVREGAHRVTLGVLQEDDAVELLRVVTAGYRSQDDPAKLAELARLCARLPLALRIAAERAASRPWMQLDELIADLRSESGRWDALTAEESEGEAVRTVFAWSYRALPADTARLFRLLGLHPGAEFGAPVVAAMVGTSVTSARHKLDTLVGAHLLENHSSGRYQFHDLLRSYATDQANLEETAEDRRAHLRRALEWYLRTMDAAQGFLNPGEAHVPLDPPEPGLEPLRFDTYRDALEWYETERPNLVAATRAAAANGMPDIAWKLAVALRAAYMRFNPFDDWITTSTIGLDAARRLGDREAEAELLESLGMAYTQSHRLAKGLEYHTAALELRRELGNRMAEGLSLNAIGLIHLRSRDLVQAGAMFESGMAIFRDLDEPFWAAVTAANLAEVRAELGMPDEAEPLVRQALDLFVARGDRGGEGNALRILSLIARQRGELERAQEHIDRAVAIAREHQNAVWEGYWLLELGMVHLARGNAPDALVALRRSAQLHRELGDRAREAQAWNATGRAYREMGRPEEAIEFHRRAAAVHNELGDQWRLGVALGDLAIAQHLAGEVDAAVENGRRALEILASYEDPQTRSVRSRVAELLGEAS</sequence>
<evidence type="ECO:0000259" key="3">
    <source>
        <dbReference type="Pfam" id="PF00931"/>
    </source>
</evidence>
<protein>
    <submittedName>
        <fullName evidence="4">NB-ARC domain-containing protein</fullName>
    </submittedName>
</protein>
<evidence type="ECO:0000256" key="2">
    <source>
        <dbReference type="SAM" id="MobiDB-lite"/>
    </source>
</evidence>
<dbReference type="PROSITE" id="PS50005">
    <property type="entry name" value="TPR"/>
    <property type="match status" value="1"/>
</dbReference>
<feature type="compositionally biased region" description="Polar residues" evidence="2">
    <location>
        <begin position="16"/>
        <end position="32"/>
    </location>
</feature>
<dbReference type="AlphaFoldDB" id="A0A543IU55"/>
<proteinExistence type="predicted"/>
<dbReference type="PRINTS" id="PR00364">
    <property type="entry name" value="DISEASERSIST"/>
</dbReference>
<dbReference type="SMART" id="SM00028">
    <property type="entry name" value="TPR"/>
    <property type="match status" value="7"/>
</dbReference>
<dbReference type="Proteomes" id="UP000319213">
    <property type="component" value="Unassembled WGS sequence"/>
</dbReference>
<dbReference type="InterPro" id="IPR011990">
    <property type="entry name" value="TPR-like_helical_dom_sf"/>
</dbReference>
<dbReference type="SUPFAM" id="SSF52540">
    <property type="entry name" value="P-loop containing nucleoside triphosphate hydrolases"/>
    <property type="match status" value="1"/>
</dbReference>
<feature type="repeat" description="TPR" evidence="1">
    <location>
        <begin position="712"/>
        <end position="745"/>
    </location>
</feature>
<gene>
    <name evidence="4" type="ORF">FHX40_0749</name>
</gene>
<keyword evidence="5" id="KW-1185">Reference proteome</keyword>
<dbReference type="Pfam" id="PF00931">
    <property type="entry name" value="NB-ARC"/>
    <property type="match status" value="1"/>
</dbReference>
<evidence type="ECO:0000256" key="1">
    <source>
        <dbReference type="PROSITE-ProRule" id="PRU00339"/>
    </source>
</evidence>
<dbReference type="InterPro" id="IPR019734">
    <property type="entry name" value="TPR_rpt"/>
</dbReference>
<feature type="compositionally biased region" description="Basic and acidic residues" evidence="2">
    <location>
        <begin position="1"/>
        <end position="13"/>
    </location>
</feature>
<name>A0A543IU55_9ACTN</name>
<evidence type="ECO:0000313" key="4">
    <source>
        <dbReference type="EMBL" id="TQM74087.1"/>
    </source>
</evidence>
<dbReference type="Gene3D" id="1.25.40.10">
    <property type="entry name" value="Tetratricopeptide repeat domain"/>
    <property type="match status" value="2"/>
</dbReference>
<dbReference type="GO" id="GO:0043531">
    <property type="term" value="F:ADP binding"/>
    <property type="evidence" value="ECO:0007669"/>
    <property type="project" value="InterPro"/>
</dbReference>
<evidence type="ECO:0000313" key="5">
    <source>
        <dbReference type="Proteomes" id="UP000319213"/>
    </source>
</evidence>